<keyword evidence="1" id="KW-0472">Membrane</keyword>
<organism evidence="2 3">
    <name type="scientific">Candidatus Pseudomonas adelgestsugas</name>
    <dbReference type="NCBI Taxonomy" id="1302376"/>
    <lineage>
        <taxon>Bacteria</taxon>
        <taxon>Pseudomonadati</taxon>
        <taxon>Pseudomonadota</taxon>
        <taxon>Gammaproteobacteria</taxon>
        <taxon>Pseudomonadales</taxon>
        <taxon>Pseudomonadaceae</taxon>
        <taxon>Pseudomonas</taxon>
    </lineage>
</organism>
<reference evidence="2 3" key="1">
    <citation type="journal article" date="2018" name="Genome Biol. Evol.">
        <title>Partnering With a Pest: Genomes of Hemlock Woolly Adelgid Symbionts Reveal Atypical Nutritional Provisioning Patterns in Dual-Obligate Bacteria.</title>
        <authorList>
            <person name="Weglarz K.M."/>
            <person name="Havill N.P."/>
            <person name="Burke G.R."/>
            <person name="von Dohlen C.D."/>
        </authorList>
    </citation>
    <scope>NUCLEOTIDE SEQUENCE [LARGE SCALE GENOMIC DNA]</scope>
    <source>
        <strain evidence="2 3">HWA_ENA</strain>
    </source>
</reference>
<evidence type="ECO:0000313" key="3">
    <source>
        <dbReference type="Proteomes" id="UP000288953"/>
    </source>
</evidence>
<feature type="transmembrane region" description="Helical" evidence="1">
    <location>
        <begin position="21"/>
        <end position="38"/>
    </location>
</feature>
<accession>A0ABX5R8N7</accession>
<dbReference type="Proteomes" id="UP000288953">
    <property type="component" value="Chromosome"/>
</dbReference>
<proteinExistence type="predicted"/>
<evidence type="ECO:0000256" key="1">
    <source>
        <dbReference type="SAM" id="Phobius"/>
    </source>
</evidence>
<feature type="transmembrane region" description="Helical" evidence="1">
    <location>
        <begin position="50"/>
        <end position="70"/>
    </location>
</feature>
<evidence type="ECO:0000313" key="2">
    <source>
        <dbReference type="EMBL" id="QAX81992.1"/>
    </source>
</evidence>
<gene>
    <name evidence="2" type="ORF">C3B55_00667</name>
</gene>
<sequence>MSNLSVVTPDHILANILDMKLNFIAKLCLIVSTTIQVVKMLSDNCPHNLILSFVLLAMTSVKPITTTIVAKCT</sequence>
<keyword evidence="1" id="KW-1133">Transmembrane helix</keyword>
<dbReference type="EMBL" id="CP026512">
    <property type="protein sequence ID" value="QAX81992.1"/>
    <property type="molecule type" value="Genomic_DNA"/>
</dbReference>
<keyword evidence="1" id="KW-0812">Transmembrane</keyword>
<name>A0ABX5R8N7_9PSED</name>
<keyword evidence="3" id="KW-1185">Reference proteome</keyword>
<protein>
    <submittedName>
        <fullName evidence="2">Uncharacterized protein</fullName>
    </submittedName>
</protein>